<dbReference type="InterPro" id="IPR003399">
    <property type="entry name" value="Mce/MlaD"/>
</dbReference>
<evidence type="ECO:0000256" key="1">
    <source>
        <dbReference type="SAM" id="MobiDB-lite"/>
    </source>
</evidence>
<dbReference type="InterPro" id="IPR005693">
    <property type="entry name" value="Mce"/>
</dbReference>
<dbReference type="Proteomes" id="UP000510682">
    <property type="component" value="Chromosome"/>
</dbReference>
<dbReference type="PANTHER" id="PTHR33371:SF4">
    <property type="entry name" value="INTERMEMBRANE PHOSPHOLIPID TRANSPORT SYSTEM BINDING PROTEIN MLAD"/>
    <property type="match status" value="1"/>
</dbReference>
<evidence type="ECO:0000313" key="4">
    <source>
        <dbReference type="EMBL" id="QLL06252.1"/>
    </source>
</evidence>
<feature type="region of interest" description="Disordered" evidence="1">
    <location>
        <begin position="385"/>
        <end position="441"/>
    </location>
</feature>
<dbReference type="NCBIfam" id="TIGR00996">
    <property type="entry name" value="Mtu_fam_mce"/>
    <property type="match status" value="1"/>
</dbReference>
<dbReference type="GO" id="GO:0005576">
    <property type="term" value="C:extracellular region"/>
    <property type="evidence" value="ECO:0007669"/>
    <property type="project" value="TreeGrafter"/>
</dbReference>
<dbReference type="KEGG" id="mgor:H0P51_21185"/>
<feature type="domain" description="Mce/MlaD" evidence="2">
    <location>
        <begin position="36"/>
        <end position="109"/>
    </location>
</feature>
<dbReference type="AlphaFoldDB" id="A0A7D6HSD2"/>
<dbReference type="InterPro" id="IPR052336">
    <property type="entry name" value="MlaD_Phospholipid_Transporter"/>
</dbReference>
<accession>A0A7D6HSD2</accession>
<reference evidence="5" key="1">
    <citation type="submission" date="2020-07" db="EMBL/GenBank/DDBJ databases">
        <title>Description of Mycobacterium gordonae subsp. intergordonae subsp.nov. and Mycobacterium gordonae subsp. gordonae subsp. nov.</title>
        <authorList>
            <person name="Yu X."/>
        </authorList>
    </citation>
    <scope>NUCLEOTIDE SEQUENCE [LARGE SCALE GENOMIC DNA]</scope>
    <source>
        <strain evidence="5">24</strain>
    </source>
</reference>
<reference evidence="5" key="3">
    <citation type="submission" date="2023-07" db="EMBL/GenBank/DDBJ databases">
        <title>Description of Mycobacterium gordonae subsp. intergordonae subsp.nov. and Mycobacterium gordonae subsp. gordonae subsp. nov.</title>
        <authorList>
            <person name="Huang H."/>
        </authorList>
    </citation>
    <scope>NUCLEOTIDE SEQUENCE [LARGE SCALE GENOMIC DNA]</scope>
    <source>
        <strain evidence="5">24</strain>
    </source>
</reference>
<dbReference type="Pfam" id="PF11887">
    <property type="entry name" value="Mce4_CUP1"/>
    <property type="match status" value="1"/>
</dbReference>
<feature type="domain" description="Mammalian cell entry C-terminal" evidence="3">
    <location>
        <begin position="117"/>
        <end position="283"/>
    </location>
</feature>
<dbReference type="InterPro" id="IPR024516">
    <property type="entry name" value="Mce_C"/>
</dbReference>
<proteinExistence type="predicted"/>
<dbReference type="Pfam" id="PF02470">
    <property type="entry name" value="MlaD"/>
    <property type="match status" value="1"/>
</dbReference>
<keyword evidence="5" id="KW-1185">Reference proteome</keyword>
<evidence type="ECO:0000313" key="5">
    <source>
        <dbReference type="Proteomes" id="UP000510682"/>
    </source>
</evidence>
<reference evidence="4 5" key="2">
    <citation type="submission" date="2020-07" db="EMBL/GenBank/DDBJ databases">
        <authorList>
            <person name="Yu X."/>
        </authorList>
    </citation>
    <scope>NUCLEOTIDE SEQUENCE [LARGE SCALE GENOMIC DNA]</scope>
    <source>
        <strain evidence="5">24</strain>
    </source>
</reference>
<name>A0A7D6HSD2_9MYCO</name>
<gene>
    <name evidence="4" type="ORF">H0P51_21185</name>
</gene>
<evidence type="ECO:0000259" key="3">
    <source>
        <dbReference type="Pfam" id="PF11887"/>
    </source>
</evidence>
<sequence>MTRTRTARLAVALTLVILLIAGIVGLSRTADAARRIHVTAYFPNANGMYAGDEVRILGVPVGKIDQIEAQPRRVKVTFWYHDKYKVPANANAVILSPTLISARGIQLTPAYAGGPIMAAGAVIPQERTAVPVEWDEFRQQLEKLTNMLQPSQPGGVSTLGQFVDTAADNLRGQGASIRDSVIKLSAAISALGDHSGDLFSTIKNVSILVSALQSSTDLMRQLNANLAAVTALVSNNPDEIGNVLENINSAAGEVQSFVAENRETLGTTSDKLASITTAVKQSLDDLKQTLHIAPTTFQNFLNIYQPAQATLTGVLAANNFANPISFICGAIQAAARLGAEQSAKLCVQYLAPIVKNRQYNFPPLGLNPFVGTSARPNELTYSEDWLRPDYVPPPGQAPAPPPGEPPAPPRADALGGYPTETQPADAASGLRGLMVPQESHP</sequence>
<protein>
    <submittedName>
        <fullName evidence="4">MCE family protein</fullName>
    </submittedName>
</protein>
<dbReference type="RefSeq" id="WP_180914833.1">
    <property type="nucleotide sequence ID" value="NZ_CP059165.1"/>
</dbReference>
<feature type="compositionally biased region" description="Pro residues" evidence="1">
    <location>
        <begin position="390"/>
        <end position="409"/>
    </location>
</feature>
<organism evidence="4 5">
    <name type="scientific">Mycobacterium vicinigordonae</name>
    <dbReference type="NCBI Taxonomy" id="1719132"/>
    <lineage>
        <taxon>Bacteria</taxon>
        <taxon>Bacillati</taxon>
        <taxon>Actinomycetota</taxon>
        <taxon>Actinomycetes</taxon>
        <taxon>Mycobacteriales</taxon>
        <taxon>Mycobacteriaceae</taxon>
        <taxon>Mycobacterium</taxon>
    </lineage>
</organism>
<dbReference type="PANTHER" id="PTHR33371">
    <property type="entry name" value="INTERMEMBRANE PHOSPHOLIPID TRANSPORT SYSTEM BINDING PROTEIN MLAD-RELATED"/>
    <property type="match status" value="1"/>
</dbReference>
<dbReference type="EMBL" id="CP059165">
    <property type="protein sequence ID" value="QLL06252.1"/>
    <property type="molecule type" value="Genomic_DNA"/>
</dbReference>
<evidence type="ECO:0000259" key="2">
    <source>
        <dbReference type="Pfam" id="PF02470"/>
    </source>
</evidence>